<evidence type="ECO:0000256" key="1">
    <source>
        <dbReference type="SAM" id="Phobius"/>
    </source>
</evidence>
<feature type="transmembrane region" description="Helical" evidence="1">
    <location>
        <begin position="20"/>
        <end position="36"/>
    </location>
</feature>
<gene>
    <name evidence="2" type="ORF">MESS2_1680003</name>
</gene>
<name>M5EM48_9HYPH</name>
<organism evidence="2 3">
    <name type="scientific">Mesorhizobium metallidurans STM 2683</name>
    <dbReference type="NCBI Taxonomy" id="1297569"/>
    <lineage>
        <taxon>Bacteria</taxon>
        <taxon>Pseudomonadati</taxon>
        <taxon>Pseudomonadota</taxon>
        <taxon>Alphaproteobacteria</taxon>
        <taxon>Hyphomicrobiales</taxon>
        <taxon>Phyllobacteriaceae</taxon>
        <taxon>Mesorhizobium</taxon>
    </lineage>
</organism>
<reference evidence="2 3" key="1">
    <citation type="submission" date="2013-02" db="EMBL/GenBank/DDBJ databases">
        <authorList>
            <person name="Genoscope - CEA"/>
        </authorList>
    </citation>
    <scope>NUCLEOTIDE SEQUENCE [LARGE SCALE GENOMIC DNA]</scope>
    <source>
        <strain evidence="2 3">STM 2683</strain>
    </source>
</reference>
<comment type="caution">
    <text evidence="2">The sequence shown here is derived from an EMBL/GenBank/DDBJ whole genome shotgun (WGS) entry which is preliminary data.</text>
</comment>
<sequence length="64" mass="7641">MKCERYSLTTMRILREPWELLSGIAVSLLISFAHWNRHRVHFLAPAMKFSCWSWLCRMAMAWIG</sequence>
<dbReference type="AlphaFoldDB" id="M5EM48"/>
<keyword evidence="3" id="KW-1185">Reference proteome</keyword>
<proteinExistence type="predicted"/>
<protein>
    <submittedName>
        <fullName evidence="2">Uncharacterized protein</fullName>
    </submittedName>
</protein>
<keyword evidence="1" id="KW-0812">Transmembrane</keyword>
<dbReference type="Proteomes" id="UP000012062">
    <property type="component" value="Unassembled WGS sequence"/>
</dbReference>
<keyword evidence="1" id="KW-0472">Membrane</keyword>
<dbReference type="EMBL" id="CAUM01000077">
    <property type="protein sequence ID" value="CCV05824.1"/>
    <property type="molecule type" value="Genomic_DNA"/>
</dbReference>
<dbReference type="STRING" id="1297569.MESS2_1680003"/>
<accession>M5EM48</accession>
<keyword evidence="1" id="KW-1133">Transmembrane helix</keyword>
<evidence type="ECO:0000313" key="2">
    <source>
        <dbReference type="EMBL" id="CCV05824.1"/>
    </source>
</evidence>
<evidence type="ECO:0000313" key="3">
    <source>
        <dbReference type="Proteomes" id="UP000012062"/>
    </source>
</evidence>